<evidence type="ECO:0000256" key="2">
    <source>
        <dbReference type="ARBA" id="ARBA00022536"/>
    </source>
</evidence>
<keyword evidence="5" id="KW-1133">Transmembrane helix</keyword>
<accession>A0AAV1ZXC2</accession>
<feature type="chain" id="PRO_5043449575" description="EGF-like domain-containing protein" evidence="6">
    <location>
        <begin position="20"/>
        <end position="383"/>
    </location>
</feature>
<evidence type="ECO:0000259" key="7">
    <source>
        <dbReference type="PROSITE" id="PS50026"/>
    </source>
</evidence>
<dbReference type="Gene3D" id="2.10.25.10">
    <property type="entry name" value="Laminin"/>
    <property type="match status" value="1"/>
</dbReference>
<dbReference type="SMART" id="SM00180">
    <property type="entry name" value="EGF_Lam"/>
    <property type="match status" value="1"/>
</dbReference>
<reference evidence="8 9" key="1">
    <citation type="submission" date="2024-04" db="EMBL/GenBank/DDBJ databases">
        <authorList>
            <person name="Rising A."/>
            <person name="Reimegard J."/>
            <person name="Sonavane S."/>
            <person name="Akerstrom W."/>
            <person name="Nylinder S."/>
            <person name="Hedman E."/>
            <person name="Kallberg Y."/>
        </authorList>
    </citation>
    <scope>NUCLEOTIDE SEQUENCE [LARGE SCALE GENOMIC DNA]</scope>
</reference>
<keyword evidence="5" id="KW-0812">Transmembrane</keyword>
<comment type="caution">
    <text evidence="8">The sequence shown here is derived from an EMBL/GenBank/DDBJ whole genome shotgun (WGS) entry which is preliminary data.</text>
</comment>
<evidence type="ECO:0000256" key="1">
    <source>
        <dbReference type="ARBA" id="ARBA00005897"/>
    </source>
</evidence>
<dbReference type="CDD" id="cd00055">
    <property type="entry name" value="EGF_Lam"/>
    <property type="match status" value="1"/>
</dbReference>
<keyword evidence="2 4" id="KW-0245">EGF-like domain</keyword>
<comment type="similarity">
    <text evidence="1">Belongs to the CRELD family.</text>
</comment>
<dbReference type="PROSITE" id="PS50026">
    <property type="entry name" value="EGF_3"/>
    <property type="match status" value="1"/>
</dbReference>
<feature type="signal peptide" evidence="6">
    <location>
        <begin position="1"/>
        <end position="19"/>
    </location>
</feature>
<dbReference type="CDD" id="cd00054">
    <property type="entry name" value="EGF_CA"/>
    <property type="match status" value="1"/>
</dbReference>
<dbReference type="PROSITE" id="PS01248">
    <property type="entry name" value="EGF_LAM_1"/>
    <property type="match status" value="1"/>
</dbReference>
<evidence type="ECO:0000256" key="6">
    <source>
        <dbReference type="SAM" id="SignalP"/>
    </source>
</evidence>
<evidence type="ECO:0000256" key="4">
    <source>
        <dbReference type="PROSITE-ProRule" id="PRU00076"/>
    </source>
</evidence>
<sequence>MKWHFTYCIILSLAALVVMQEEVVSTKDKVNTDSSSQKKQVLLAPCQACRLLTNSFKKGMERTSRGKFEGGDALWEESRLRAYADSEIRLVEIQEKLCADEEKASDQCQRSAEEHESLLEEWWFKSKVSHPDIFYFLCIDKLQVCCPENHYGPDCKPCIGGLVNPCNGHGQCKGAGTRKGSGQCRCDPGYTGDFCEQCKIGYYNDTSGDASWQCIKCDKACKGHCREAGPKGCEVCADGYQYSVELGCIDSNECIEMSPHPCKHGTFCVNTIGSYRCVECDKSCDGCKGDGPDMCEKCAKGYTFQEPLCIETKTWQRSLHVEVARYATYLGLCIATFIIFRRSIFIASIIGVFVAVYIGLSEYTVGEWDKRSLIKSVKSLTAL</sequence>
<evidence type="ECO:0000313" key="8">
    <source>
        <dbReference type="EMBL" id="CAL1276430.1"/>
    </source>
</evidence>
<dbReference type="SMART" id="SM00181">
    <property type="entry name" value="EGF"/>
    <property type="match status" value="3"/>
</dbReference>
<organism evidence="8 9">
    <name type="scientific">Larinioides sclopetarius</name>
    <dbReference type="NCBI Taxonomy" id="280406"/>
    <lineage>
        <taxon>Eukaryota</taxon>
        <taxon>Metazoa</taxon>
        <taxon>Ecdysozoa</taxon>
        <taxon>Arthropoda</taxon>
        <taxon>Chelicerata</taxon>
        <taxon>Arachnida</taxon>
        <taxon>Araneae</taxon>
        <taxon>Araneomorphae</taxon>
        <taxon>Entelegynae</taxon>
        <taxon>Araneoidea</taxon>
        <taxon>Araneidae</taxon>
        <taxon>Larinioides</taxon>
    </lineage>
</organism>
<dbReference type="GO" id="GO:0005509">
    <property type="term" value="F:calcium ion binding"/>
    <property type="evidence" value="ECO:0007669"/>
    <property type="project" value="InterPro"/>
</dbReference>
<dbReference type="InterPro" id="IPR009030">
    <property type="entry name" value="Growth_fac_rcpt_cys_sf"/>
</dbReference>
<evidence type="ECO:0000256" key="5">
    <source>
        <dbReference type="SAM" id="Phobius"/>
    </source>
</evidence>
<keyword evidence="3 4" id="KW-1015">Disulfide bond</keyword>
<dbReference type="PROSITE" id="PS01187">
    <property type="entry name" value="EGF_CA"/>
    <property type="match status" value="1"/>
</dbReference>
<dbReference type="InterPro" id="IPR006212">
    <property type="entry name" value="Furin_repeat"/>
</dbReference>
<keyword evidence="6" id="KW-0732">Signal</keyword>
<dbReference type="InterPro" id="IPR000742">
    <property type="entry name" value="EGF"/>
</dbReference>
<evidence type="ECO:0000256" key="3">
    <source>
        <dbReference type="ARBA" id="ARBA00023157"/>
    </source>
</evidence>
<feature type="disulfide bond" evidence="4">
    <location>
        <begin position="186"/>
        <end position="195"/>
    </location>
</feature>
<proteinExistence type="inferred from homology"/>
<dbReference type="CDD" id="cd00064">
    <property type="entry name" value="FU"/>
    <property type="match status" value="1"/>
</dbReference>
<keyword evidence="5" id="KW-0472">Membrane</keyword>
<name>A0AAV1ZXC2_9ARAC</name>
<dbReference type="InterPro" id="IPR018097">
    <property type="entry name" value="EGF_Ca-bd_CS"/>
</dbReference>
<dbReference type="InterPro" id="IPR002049">
    <property type="entry name" value="LE_dom"/>
</dbReference>
<feature type="domain" description="EGF-like" evidence="7">
    <location>
        <begin position="154"/>
        <end position="196"/>
    </location>
</feature>
<evidence type="ECO:0000313" key="9">
    <source>
        <dbReference type="Proteomes" id="UP001497382"/>
    </source>
</evidence>
<gene>
    <name evidence="8" type="ORF">LARSCL_LOCUS8641</name>
</gene>
<dbReference type="PROSITE" id="PS00022">
    <property type="entry name" value="EGF_1"/>
    <property type="match status" value="1"/>
</dbReference>
<protein>
    <recommendedName>
        <fullName evidence="7">EGF-like domain-containing protein</fullName>
    </recommendedName>
</protein>
<dbReference type="SMART" id="SM00179">
    <property type="entry name" value="EGF_CA"/>
    <property type="match status" value="1"/>
</dbReference>
<dbReference type="Pfam" id="PF00053">
    <property type="entry name" value="EGF_laminin"/>
    <property type="match status" value="1"/>
</dbReference>
<dbReference type="InterPro" id="IPR001881">
    <property type="entry name" value="EGF-like_Ca-bd_dom"/>
</dbReference>
<feature type="transmembrane region" description="Helical" evidence="5">
    <location>
        <begin position="344"/>
        <end position="365"/>
    </location>
</feature>
<dbReference type="Proteomes" id="UP001497382">
    <property type="component" value="Unassembled WGS sequence"/>
</dbReference>
<dbReference type="SMART" id="SM00261">
    <property type="entry name" value="FU"/>
    <property type="match status" value="2"/>
</dbReference>
<keyword evidence="9" id="KW-1185">Reference proteome</keyword>
<dbReference type="AlphaFoldDB" id="A0AAV1ZXC2"/>
<dbReference type="SUPFAM" id="SSF57184">
    <property type="entry name" value="Growth factor receptor domain"/>
    <property type="match status" value="1"/>
</dbReference>
<dbReference type="EMBL" id="CAXIEN010000093">
    <property type="protein sequence ID" value="CAL1276430.1"/>
    <property type="molecule type" value="Genomic_DNA"/>
</dbReference>
<comment type="caution">
    <text evidence="4">Lacks conserved residue(s) required for the propagation of feature annotation.</text>
</comment>